<reference evidence="2" key="1">
    <citation type="journal article" date="2024" name="Gigascience">
        <title>Chromosome-level genome of the poultry shaft louse Menopon gallinae provides insight into the host-switching and adaptive evolution of parasitic lice.</title>
        <authorList>
            <person name="Xu Y."/>
            <person name="Ma L."/>
            <person name="Liu S."/>
            <person name="Liang Y."/>
            <person name="Liu Q."/>
            <person name="He Z."/>
            <person name="Tian L."/>
            <person name="Duan Y."/>
            <person name="Cai W."/>
            <person name="Li H."/>
            <person name="Song F."/>
        </authorList>
    </citation>
    <scope>NUCLEOTIDE SEQUENCE</scope>
    <source>
        <strain evidence="2">Cailab_2023a</strain>
    </source>
</reference>
<organism evidence="2">
    <name type="scientific">Menopon gallinae</name>
    <name type="common">poultry shaft louse</name>
    <dbReference type="NCBI Taxonomy" id="328185"/>
    <lineage>
        <taxon>Eukaryota</taxon>
        <taxon>Metazoa</taxon>
        <taxon>Ecdysozoa</taxon>
        <taxon>Arthropoda</taxon>
        <taxon>Hexapoda</taxon>
        <taxon>Insecta</taxon>
        <taxon>Pterygota</taxon>
        <taxon>Neoptera</taxon>
        <taxon>Paraneoptera</taxon>
        <taxon>Psocodea</taxon>
        <taxon>Troctomorpha</taxon>
        <taxon>Phthiraptera</taxon>
        <taxon>Amblycera</taxon>
        <taxon>Menoponidae</taxon>
        <taxon>Menopon</taxon>
    </lineage>
</organism>
<evidence type="ECO:0000313" key="2">
    <source>
        <dbReference type="EMBL" id="KAL0276522.1"/>
    </source>
</evidence>
<dbReference type="AlphaFoldDB" id="A0AAW2I2C0"/>
<sequence length="453" mass="51030">MRGVFWWLLARAFPILSAASGGSHRPFLPEDAEFYHLKSKMVGEMLAKELALDDCNLRVRGGSIPEQYFRLNGTGTSVHIPRSRIGFPSCTHVTRMDNDLFASRLELEITFPVVRITGNVAFAEKSRAARLTDLEESYPFSLEMRNVSGAGLCFTRWTETGYQVIRCDLRFGRRPGELRSSGRAFPAEESAFVSASTDRMWRSAASSMNRNVLEGLNGLMRRLEIAKYLRDPEVFAKYKNYVIESTESANEFVDDILASVRKVIDERFRDGFTIPNIDESFGRRVLFVTWGGSFVADHGTVRGLSTVYRVGDTAFATDNASQTHFFGDLTFGKLDLHYKRYRARFMSLTASGTLNTRLQPIRLHVHPYVNFETGKIYLEDFEIEDVGELAVEVTGLGAVLNWMVSKISTWVVGLARDAILDRLQKKYDAYIRSLLSGYTVQDITSGKAFGDGP</sequence>
<dbReference type="InterPro" id="IPR038602">
    <property type="entry name" value="Mite_allergen_7_sf"/>
</dbReference>
<dbReference type="Gene3D" id="3.15.10.50">
    <property type="match status" value="1"/>
</dbReference>
<dbReference type="Pfam" id="PF16984">
    <property type="entry name" value="Grp7_allergen"/>
    <property type="match status" value="1"/>
</dbReference>
<dbReference type="EMBL" id="JARGDH010000002">
    <property type="protein sequence ID" value="KAL0276522.1"/>
    <property type="molecule type" value="Genomic_DNA"/>
</dbReference>
<feature type="signal peptide" evidence="1">
    <location>
        <begin position="1"/>
        <end position="19"/>
    </location>
</feature>
<comment type="caution">
    <text evidence="2">The sequence shown here is derived from an EMBL/GenBank/DDBJ whole genome shotgun (WGS) entry which is preliminary data.</text>
</comment>
<accession>A0AAW2I2C0</accession>
<dbReference type="InterPro" id="IPR020234">
    <property type="entry name" value="Mite_allergen_group-7"/>
</dbReference>
<evidence type="ECO:0000256" key="1">
    <source>
        <dbReference type="SAM" id="SignalP"/>
    </source>
</evidence>
<feature type="chain" id="PRO_5043553801" evidence="1">
    <location>
        <begin position="20"/>
        <end position="453"/>
    </location>
</feature>
<proteinExistence type="predicted"/>
<keyword evidence="1" id="KW-0732">Signal</keyword>
<name>A0AAW2I2C0_9NEOP</name>
<gene>
    <name evidence="2" type="ORF">PYX00_004079</name>
</gene>
<protein>
    <submittedName>
        <fullName evidence="2">Uncharacterized protein</fullName>
    </submittedName>
</protein>